<comment type="similarity">
    <text evidence="1 7">Belongs to the nitroreductase family.</text>
</comment>
<evidence type="ECO:0000256" key="4">
    <source>
        <dbReference type="ARBA" id="ARBA00022857"/>
    </source>
</evidence>
<dbReference type="InterPro" id="IPR026021">
    <property type="entry name" value="YdjA-like"/>
</dbReference>
<evidence type="ECO:0000256" key="9">
    <source>
        <dbReference type="SAM" id="MobiDB-lite"/>
    </source>
</evidence>
<organism evidence="11">
    <name type="scientific">Chelativorans sp. (strain BNC1)</name>
    <dbReference type="NCBI Taxonomy" id="266779"/>
    <lineage>
        <taxon>Bacteria</taxon>
        <taxon>Pseudomonadati</taxon>
        <taxon>Pseudomonadota</taxon>
        <taxon>Alphaproteobacteria</taxon>
        <taxon>Hyphomicrobiales</taxon>
        <taxon>Phyllobacteriaceae</taxon>
        <taxon>Chelativorans</taxon>
    </lineage>
</organism>
<evidence type="ECO:0000313" key="11">
    <source>
        <dbReference type="EMBL" id="ABG62408.1"/>
    </source>
</evidence>
<evidence type="ECO:0000256" key="1">
    <source>
        <dbReference type="ARBA" id="ARBA00007118"/>
    </source>
</evidence>
<proteinExistence type="inferred from homology"/>
<keyword evidence="4 7" id="KW-0521">NADP</keyword>
<feature type="binding site" description="in other chain" evidence="8">
    <location>
        <begin position="156"/>
        <end position="158"/>
    </location>
    <ligand>
        <name>FMN</name>
        <dbReference type="ChEBI" id="CHEBI:58210"/>
        <note>ligand shared between dimeric partners</note>
    </ligand>
</feature>
<dbReference type="InterPro" id="IPR029479">
    <property type="entry name" value="Nitroreductase"/>
</dbReference>
<dbReference type="InterPro" id="IPR000415">
    <property type="entry name" value="Nitroreductase-like"/>
</dbReference>
<evidence type="ECO:0000256" key="5">
    <source>
        <dbReference type="ARBA" id="ARBA00023002"/>
    </source>
</evidence>
<dbReference type="EMBL" id="CP000390">
    <property type="protein sequence ID" value="ABG62408.1"/>
    <property type="molecule type" value="Genomic_DNA"/>
</dbReference>
<keyword evidence="6 7" id="KW-0520">NAD</keyword>
<keyword evidence="2 7" id="KW-0285">Flavoprotein</keyword>
<dbReference type="InterPro" id="IPR052530">
    <property type="entry name" value="NAD(P)H_nitroreductase"/>
</dbReference>
<name>Q11JL7_CHESB</name>
<feature type="domain" description="Nitroreductase" evidence="10">
    <location>
        <begin position="41"/>
        <end position="187"/>
    </location>
</feature>
<dbReference type="GO" id="GO:0016491">
    <property type="term" value="F:oxidoreductase activity"/>
    <property type="evidence" value="ECO:0007669"/>
    <property type="project" value="UniProtKB-UniRule"/>
</dbReference>
<dbReference type="HOGENOM" id="CLU_070764_5_0_5"/>
<evidence type="ECO:0000256" key="7">
    <source>
        <dbReference type="PIRNR" id="PIRNR000232"/>
    </source>
</evidence>
<feature type="region of interest" description="Disordered" evidence="9">
    <location>
        <begin position="187"/>
        <end position="212"/>
    </location>
</feature>
<dbReference type="KEGG" id="mes:Meso_1011"/>
<dbReference type="PANTHER" id="PTHR43821:SF1">
    <property type="entry name" value="NAD(P)H NITROREDUCTASE YDJA-RELATED"/>
    <property type="match status" value="1"/>
</dbReference>
<evidence type="ECO:0000256" key="8">
    <source>
        <dbReference type="PIRSR" id="PIRSR000232-1"/>
    </source>
</evidence>
<gene>
    <name evidence="11" type="ordered locus">Meso_1011</name>
</gene>
<dbReference type="CDD" id="cd02135">
    <property type="entry name" value="YdjA-like"/>
    <property type="match status" value="1"/>
</dbReference>
<sequence>MRALPREGFGCPSTTGDVFLSNAVIDLLLERRSAPIHELAAPAPSDRELDIILRAATRVPDHGQLTPWRFILYRGEARERVGHLLAELAEKREGPLNDARRQQELTRFSRAPLVIGVVSSPKESIKIPQWEMFLSGGMVAMNLMIAARAVGYHTNMITNWYSDVEEGRRILGIAPHERVIGFVHIGKHHGNTPDRPRPDVASLVSDYQGPWE</sequence>
<evidence type="ECO:0000256" key="2">
    <source>
        <dbReference type="ARBA" id="ARBA00022630"/>
    </source>
</evidence>
<evidence type="ECO:0000256" key="6">
    <source>
        <dbReference type="ARBA" id="ARBA00023027"/>
    </source>
</evidence>
<dbReference type="Pfam" id="PF00881">
    <property type="entry name" value="Nitroreductase"/>
    <property type="match status" value="1"/>
</dbReference>
<dbReference type="Gene3D" id="3.40.109.10">
    <property type="entry name" value="NADH Oxidase"/>
    <property type="match status" value="1"/>
</dbReference>
<dbReference type="AlphaFoldDB" id="Q11JL7"/>
<feature type="binding site" evidence="8">
    <location>
        <position position="58"/>
    </location>
    <ligand>
        <name>FMN</name>
        <dbReference type="ChEBI" id="CHEBI:58210"/>
        <note>ligand shared between dimeric partners</note>
    </ligand>
</feature>
<dbReference type="STRING" id="266779.Meso_1011"/>
<keyword evidence="3 7" id="KW-0288">FMN</keyword>
<dbReference type="eggNOG" id="COG0778">
    <property type="taxonomic scope" value="Bacteria"/>
</dbReference>
<evidence type="ECO:0000256" key="3">
    <source>
        <dbReference type="ARBA" id="ARBA00022643"/>
    </source>
</evidence>
<accession>Q11JL7</accession>
<feature type="binding site" description="in other chain" evidence="8">
    <location>
        <begin position="31"/>
        <end position="33"/>
    </location>
    <ligand>
        <name>FMN</name>
        <dbReference type="ChEBI" id="CHEBI:58210"/>
        <note>ligand shared between dimeric partners</note>
    </ligand>
</feature>
<comment type="cofactor">
    <cofactor evidence="8">
        <name>FMN</name>
        <dbReference type="ChEBI" id="CHEBI:58210"/>
    </cofactor>
    <text evidence="8">Binds 1 FMN per subunit.</text>
</comment>
<dbReference type="PIRSF" id="PIRSF000232">
    <property type="entry name" value="YdjA"/>
    <property type="match status" value="1"/>
</dbReference>
<dbReference type="PANTHER" id="PTHR43821">
    <property type="entry name" value="NAD(P)H NITROREDUCTASE YDJA-RELATED"/>
    <property type="match status" value="1"/>
</dbReference>
<keyword evidence="5 7" id="KW-0560">Oxidoreductase</keyword>
<dbReference type="EC" id="1.-.-.-" evidence="7"/>
<evidence type="ECO:0000259" key="10">
    <source>
        <dbReference type="Pfam" id="PF00881"/>
    </source>
</evidence>
<protein>
    <recommendedName>
        <fullName evidence="7">Putative NAD(P)H nitroreductase</fullName>
        <ecNumber evidence="7">1.-.-.-</ecNumber>
    </recommendedName>
</protein>
<feature type="binding site" evidence="8">
    <location>
        <position position="62"/>
    </location>
    <ligand>
        <name>FMN</name>
        <dbReference type="ChEBI" id="CHEBI:58210"/>
        <note>ligand shared between dimeric partners</note>
    </ligand>
</feature>
<reference evidence="11" key="1">
    <citation type="submission" date="2006-06" db="EMBL/GenBank/DDBJ databases">
        <title>Complete sequence of chromosome of Chelativorans sp. BNC1.</title>
        <authorList>
            <consortium name="US DOE Joint Genome Institute"/>
            <person name="Copeland A."/>
            <person name="Lucas S."/>
            <person name="Lapidus A."/>
            <person name="Barry K."/>
            <person name="Detter J.C."/>
            <person name="Glavina del Rio T."/>
            <person name="Hammon N."/>
            <person name="Israni S."/>
            <person name="Dalin E."/>
            <person name="Tice H."/>
            <person name="Pitluck S."/>
            <person name="Chertkov O."/>
            <person name="Brettin T."/>
            <person name="Bruce D."/>
            <person name="Han C."/>
            <person name="Tapia R."/>
            <person name="Gilna P."/>
            <person name="Schmutz J."/>
            <person name="Larimer F."/>
            <person name="Land M."/>
            <person name="Hauser L."/>
            <person name="Kyrpides N."/>
            <person name="Mikhailova N."/>
            <person name="Richardson P."/>
        </authorList>
    </citation>
    <scope>NUCLEOTIDE SEQUENCE</scope>
    <source>
        <strain evidence="11">BNC1</strain>
    </source>
</reference>
<dbReference type="SUPFAM" id="SSF55469">
    <property type="entry name" value="FMN-dependent nitroreductase-like"/>
    <property type="match status" value="1"/>
</dbReference>